<accession>A0A6A3CD55</accession>
<dbReference type="Proteomes" id="UP000436088">
    <property type="component" value="Unassembled WGS sequence"/>
</dbReference>
<sequence length="107" mass="11788">MGAEPWKVLNQSRSKLWHHAATVGENVVGEEVPEAEVVAAPTKFTFNYSLVDVALRILLFAAALSSVVVIVTNKQTDGLRLRRKKMEQLTMATITAHEGRRSLGSRS</sequence>
<gene>
    <name evidence="2" type="ORF">F3Y22_tig00009009pilonHSYRG00065</name>
</gene>
<proteinExistence type="predicted"/>
<organism evidence="2 3">
    <name type="scientific">Hibiscus syriacus</name>
    <name type="common">Rose of Sharon</name>
    <dbReference type="NCBI Taxonomy" id="106335"/>
    <lineage>
        <taxon>Eukaryota</taxon>
        <taxon>Viridiplantae</taxon>
        <taxon>Streptophyta</taxon>
        <taxon>Embryophyta</taxon>
        <taxon>Tracheophyta</taxon>
        <taxon>Spermatophyta</taxon>
        <taxon>Magnoliopsida</taxon>
        <taxon>eudicotyledons</taxon>
        <taxon>Gunneridae</taxon>
        <taxon>Pentapetalae</taxon>
        <taxon>rosids</taxon>
        <taxon>malvids</taxon>
        <taxon>Malvales</taxon>
        <taxon>Malvaceae</taxon>
        <taxon>Malvoideae</taxon>
        <taxon>Hibiscus</taxon>
    </lineage>
</organism>
<dbReference type="EMBL" id="VEPZ02000430">
    <property type="protein sequence ID" value="KAE8725112.1"/>
    <property type="molecule type" value="Genomic_DNA"/>
</dbReference>
<feature type="transmembrane region" description="Helical" evidence="1">
    <location>
        <begin position="53"/>
        <end position="73"/>
    </location>
</feature>
<reference evidence="2" key="1">
    <citation type="submission" date="2019-09" db="EMBL/GenBank/DDBJ databases">
        <title>Draft genome information of white flower Hibiscus syriacus.</title>
        <authorList>
            <person name="Kim Y.-M."/>
        </authorList>
    </citation>
    <scope>NUCLEOTIDE SEQUENCE [LARGE SCALE GENOMIC DNA]</scope>
    <source>
        <strain evidence="2">YM2019G1</strain>
    </source>
</reference>
<evidence type="ECO:0008006" key="4">
    <source>
        <dbReference type="Google" id="ProtNLM"/>
    </source>
</evidence>
<evidence type="ECO:0000313" key="2">
    <source>
        <dbReference type="EMBL" id="KAE8725112.1"/>
    </source>
</evidence>
<keyword evidence="1" id="KW-0472">Membrane</keyword>
<keyword evidence="1" id="KW-0812">Transmembrane</keyword>
<evidence type="ECO:0000256" key="1">
    <source>
        <dbReference type="SAM" id="Phobius"/>
    </source>
</evidence>
<keyword evidence="1" id="KW-1133">Transmembrane helix</keyword>
<protein>
    <recommendedName>
        <fullName evidence="4">CASP-like protein</fullName>
    </recommendedName>
</protein>
<evidence type="ECO:0000313" key="3">
    <source>
        <dbReference type="Proteomes" id="UP000436088"/>
    </source>
</evidence>
<comment type="caution">
    <text evidence="2">The sequence shown here is derived from an EMBL/GenBank/DDBJ whole genome shotgun (WGS) entry which is preliminary data.</text>
</comment>
<keyword evidence="3" id="KW-1185">Reference proteome</keyword>
<name>A0A6A3CD55_HIBSY</name>
<dbReference type="AlphaFoldDB" id="A0A6A3CD55"/>